<name>B8HXW9_CYAP4</name>
<dbReference type="KEGG" id="cyn:Cyan7425_1022"/>
<organism evidence="1">
    <name type="scientific">Cyanothece sp. (strain PCC 7425 / ATCC 29141)</name>
    <dbReference type="NCBI Taxonomy" id="395961"/>
    <lineage>
        <taxon>Bacteria</taxon>
        <taxon>Bacillati</taxon>
        <taxon>Cyanobacteriota</taxon>
        <taxon>Cyanophyceae</taxon>
        <taxon>Gomontiellales</taxon>
        <taxon>Cyanothecaceae</taxon>
        <taxon>Cyanothece</taxon>
    </lineage>
</organism>
<sequence>METRNLGRADFWQSLCPYLRITDHPFTKFAAPYEIDDIHKEHFVRAIIEEGYFQIPSIIPKQQTDMISNAITDIVSAGFPPPFVLLYDELWQIFGRLENVLRPVLGESYYVVPDFWIWKVDPKYESTGWTPHRDEIKKRYALRSDGRPPLMTVWIPFTDATPLNSCIYVLPTHLDPNYPDKIKDFTISYESLQHIRALPATAGSIICWNQYLLHWGSSRTQWVTNPRISIGIYFQSADVAPFDISLISLNKSLPFQDRLGIVSYSITKYIDKHYKKKFLPDELLAFCENHSKLYRVCQFIKKQKDLS</sequence>
<dbReference type="AlphaFoldDB" id="B8HXW9"/>
<dbReference type="HOGENOM" id="CLU_933640_0_0_3"/>
<dbReference type="EMBL" id="CP001344">
    <property type="protein sequence ID" value="ACL43408.1"/>
    <property type="molecule type" value="Genomic_DNA"/>
</dbReference>
<evidence type="ECO:0000313" key="1">
    <source>
        <dbReference type="EMBL" id="ACL43408.1"/>
    </source>
</evidence>
<reference evidence="1" key="1">
    <citation type="submission" date="2009-01" db="EMBL/GenBank/DDBJ databases">
        <title>Complete sequence of chromosome Cyanothece sp. PCC 7425.</title>
        <authorList>
            <consortium name="US DOE Joint Genome Institute"/>
            <person name="Lucas S."/>
            <person name="Copeland A."/>
            <person name="Lapidus A."/>
            <person name="Glavina del Rio T."/>
            <person name="Dalin E."/>
            <person name="Tice H."/>
            <person name="Bruce D."/>
            <person name="Goodwin L."/>
            <person name="Pitluck S."/>
            <person name="Sims D."/>
            <person name="Meineke L."/>
            <person name="Brettin T."/>
            <person name="Detter J.C."/>
            <person name="Han C."/>
            <person name="Larimer F."/>
            <person name="Land M."/>
            <person name="Hauser L."/>
            <person name="Kyrpides N."/>
            <person name="Ovchinnikova G."/>
            <person name="Liberton M."/>
            <person name="Stoeckel J."/>
            <person name="Banerjee A."/>
            <person name="Singh A."/>
            <person name="Page L."/>
            <person name="Sato H."/>
            <person name="Zhao L."/>
            <person name="Sherman L."/>
            <person name="Pakrasi H."/>
            <person name="Richardson P."/>
        </authorList>
    </citation>
    <scope>NUCLEOTIDE SEQUENCE</scope>
    <source>
        <strain evidence="1">PCC 7425</strain>
    </source>
</reference>
<dbReference type="eggNOG" id="COG5285">
    <property type="taxonomic scope" value="Bacteria"/>
</dbReference>
<dbReference type="Gene3D" id="2.60.120.620">
    <property type="entry name" value="q2cbj1_9rhob like domain"/>
    <property type="match status" value="1"/>
</dbReference>
<dbReference type="SUPFAM" id="SSF51197">
    <property type="entry name" value="Clavaminate synthase-like"/>
    <property type="match status" value="1"/>
</dbReference>
<protein>
    <recommendedName>
        <fullName evidence="2">Phytanoyl-CoA dioxygenase</fullName>
    </recommendedName>
</protein>
<dbReference type="STRING" id="395961.Cyan7425_1022"/>
<proteinExistence type="predicted"/>
<accession>B8HXW9</accession>
<dbReference type="Pfam" id="PF05721">
    <property type="entry name" value="PhyH"/>
    <property type="match status" value="1"/>
</dbReference>
<dbReference type="InterPro" id="IPR008775">
    <property type="entry name" value="Phytyl_CoA_dOase-like"/>
</dbReference>
<evidence type="ECO:0008006" key="2">
    <source>
        <dbReference type="Google" id="ProtNLM"/>
    </source>
</evidence>
<dbReference type="OrthoDB" id="9796766at2"/>
<dbReference type="GO" id="GO:0016706">
    <property type="term" value="F:2-oxoglutarate-dependent dioxygenase activity"/>
    <property type="evidence" value="ECO:0007669"/>
    <property type="project" value="UniProtKB-ARBA"/>
</dbReference>
<gene>
    <name evidence="1" type="ordered locus">Cyan7425_1022</name>
</gene>